<name>A0A6V7WPC6_MELEN</name>
<protein>
    <submittedName>
        <fullName evidence="1">Uncharacterized protein</fullName>
    </submittedName>
</protein>
<dbReference type="AlphaFoldDB" id="A0A6V7WPC6"/>
<reference evidence="1 2" key="1">
    <citation type="submission" date="2020-08" db="EMBL/GenBank/DDBJ databases">
        <authorList>
            <person name="Koutsovoulos G."/>
            <person name="Danchin GJ E."/>
        </authorList>
    </citation>
    <scope>NUCLEOTIDE SEQUENCE [LARGE SCALE GENOMIC DNA]</scope>
</reference>
<gene>
    <name evidence="1" type="ORF">MENT_LOCUS41542</name>
</gene>
<dbReference type="Proteomes" id="UP000580250">
    <property type="component" value="Unassembled WGS sequence"/>
</dbReference>
<evidence type="ECO:0000313" key="1">
    <source>
        <dbReference type="EMBL" id="CAD2188865.1"/>
    </source>
</evidence>
<evidence type="ECO:0000313" key="2">
    <source>
        <dbReference type="Proteomes" id="UP000580250"/>
    </source>
</evidence>
<accession>A0A6V7WPC6</accession>
<proteinExistence type="predicted"/>
<dbReference type="EMBL" id="CAJEWN010000717">
    <property type="protein sequence ID" value="CAD2188865.1"/>
    <property type="molecule type" value="Genomic_DNA"/>
</dbReference>
<comment type="caution">
    <text evidence="1">The sequence shown here is derived from an EMBL/GenBank/DDBJ whole genome shotgun (WGS) entry which is preliminary data.</text>
</comment>
<organism evidence="1 2">
    <name type="scientific">Meloidogyne enterolobii</name>
    <name type="common">Root-knot nematode worm</name>
    <name type="synonym">Meloidogyne mayaguensis</name>
    <dbReference type="NCBI Taxonomy" id="390850"/>
    <lineage>
        <taxon>Eukaryota</taxon>
        <taxon>Metazoa</taxon>
        <taxon>Ecdysozoa</taxon>
        <taxon>Nematoda</taxon>
        <taxon>Chromadorea</taxon>
        <taxon>Rhabditida</taxon>
        <taxon>Tylenchina</taxon>
        <taxon>Tylenchomorpha</taxon>
        <taxon>Tylenchoidea</taxon>
        <taxon>Meloidogynidae</taxon>
        <taxon>Meloidogyninae</taxon>
        <taxon>Meloidogyne</taxon>
    </lineage>
</organism>
<sequence>MINFLGNYEDMMTELEINYFKELRKQIIGKEEINLVINSPKCEKSRGGFLLSACTRNSINVIEPIGKSNTNNEVSNVKLIEEEKLKNKFERSSAICFSLRKYLCDVNFNRTPKWENVEKCDSKAENCEEMKRIKNKHERIFRRFFII</sequence>